<evidence type="ECO:0000313" key="2">
    <source>
        <dbReference type="EMBL" id="WXB97890.1"/>
    </source>
</evidence>
<accession>A0ABZ2NL10</accession>
<feature type="transmembrane region" description="Helical" evidence="1">
    <location>
        <begin position="12"/>
        <end position="35"/>
    </location>
</feature>
<keyword evidence="1" id="KW-1133">Transmembrane helix</keyword>
<protein>
    <recommendedName>
        <fullName evidence="4">DUF4083 domain-containing protein</fullName>
    </recommendedName>
</protein>
<keyword evidence="1" id="KW-0472">Membrane</keyword>
<reference evidence="2 3" key="1">
    <citation type="submission" date="2024-02" db="EMBL/GenBank/DDBJ databases">
        <title>Seven novel Bacillus-like species.</title>
        <authorList>
            <person name="Liu G."/>
        </authorList>
    </citation>
    <scope>NUCLEOTIDE SEQUENCE [LARGE SCALE GENOMIC DNA]</scope>
    <source>
        <strain evidence="2 3">FJAT-52054</strain>
    </source>
</reference>
<evidence type="ECO:0008006" key="4">
    <source>
        <dbReference type="Google" id="ProtNLM"/>
    </source>
</evidence>
<keyword evidence="3" id="KW-1185">Reference proteome</keyword>
<dbReference type="Proteomes" id="UP001377337">
    <property type="component" value="Chromosome"/>
</dbReference>
<sequence>MINSGDLLFSGFALLVTFLPLIMTVCVLIFIIRAFRRFEIRAQERLHLEKENSAYQEQQMRMIQDLNERMTSIENLLKQVD</sequence>
<gene>
    <name evidence="2" type="ORF">WCV65_05280</name>
</gene>
<dbReference type="EMBL" id="CP147407">
    <property type="protein sequence ID" value="WXB97890.1"/>
    <property type="molecule type" value="Genomic_DNA"/>
</dbReference>
<proteinExistence type="predicted"/>
<evidence type="ECO:0000256" key="1">
    <source>
        <dbReference type="SAM" id="Phobius"/>
    </source>
</evidence>
<evidence type="ECO:0000313" key="3">
    <source>
        <dbReference type="Proteomes" id="UP001377337"/>
    </source>
</evidence>
<name>A0ABZ2NL10_9BACI</name>
<organism evidence="2 3">
    <name type="scientific">Metabacillus sediminis</name>
    <dbReference type="NCBI Taxonomy" id="3117746"/>
    <lineage>
        <taxon>Bacteria</taxon>
        <taxon>Bacillati</taxon>
        <taxon>Bacillota</taxon>
        <taxon>Bacilli</taxon>
        <taxon>Bacillales</taxon>
        <taxon>Bacillaceae</taxon>
        <taxon>Metabacillus</taxon>
    </lineage>
</organism>
<keyword evidence="1" id="KW-0812">Transmembrane</keyword>
<dbReference type="RefSeq" id="WP_338780614.1">
    <property type="nucleotide sequence ID" value="NZ_CP147407.1"/>
</dbReference>